<dbReference type="EMBL" id="JAIZAY010000023">
    <property type="protein sequence ID" value="KAJ8019966.1"/>
    <property type="molecule type" value="Genomic_DNA"/>
</dbReference>
<dbReference type="AlphaFoldDB" id="A0A9Q0YJL4"/>
<evidence type="ECO:0000313" key="3">
    <source>
        <dbReference type="Proteomes" id="UP001152320"/>
    </source>
</evidence>
<protein>
    <submittedName>
        <fullName evidence="2">Uncharacterized protein</fullName>
    </submittedName>
</protein>
<evidence type="ECO:0000313" key="2">
    <source>
        <dbReference type="EMBL" id="KAJ8019966.1"/>
    </source>
</evidence>
<reference evidence="2" key="1">
    <citation type="submission" date="2021-10" db="EMBL/GenBank/DDBJ databases">
        <title>Tropical sea cucumber genome reveals ecological adaptation and Cuvierian tubules defense mechanism.</title>
        <authorList>
            <person name="Chen T."/>
        </authorList>
    </citation>
    <scope>NUCLEOTIDE SEQUENCE</scope>
    <source>
        <strain evidence="2">Nanhai2018</strain>
        <tissue evidence="2">Muscle</tissue>
    </source>
</reference>
<gene>
    <name evidence="2" type="ORF">HOLleu_41762</name>
</gene>
<feature type="compositionally biased region" description="Basic and acidic residues" evidence="1">
    <location>
        <begin position="107"/>
        <end position="118"/>
    </location>
</feature>
<accession>A0A9Q0YJL4</accession>
<organism evidence="2 3">
    <name type="scientific">Holothuria leucospilota</name>
    <name type="common">Black long sea cucumber</name>
    <name type="synonym">Mertensiothuria leucospilota</name>
    <dbReference type="NCBI Taxonomy" id="206669"/>
    <lineage>
        <taxon>Eukaryota</taxon>
        <taxon>Metazoa</taxon>
        <taxon>Echinodermata</taxon>
        <taxon>Eleutherozoa</taxon>
        <taxon>Echinozoa</taxon>
        <taxon>Holothuroidea</taxon>
        <taxon>Aspidochirotacea</taxon>
        <taxon>Aspidochirotida</taxon>
        <taxon>Holothuriidae</taxon>
        <taxon>Holothuria</taxon>
    </lineage>
</organism>
<dbReference type="OrthoDB" id="6767105at2759"/>
<sequence>MYRSLQVHIDRFIKVGQALRGDLCIAKKDVPCIIKTPLEEAISLHNIKQGFRKCGVYPFDLNMIDKKLIMRGVPEDEVTNLSLSWPHSPPQHIDAGIQTDEALRMKNREAGGRKEEKKGRKRAKKETKNTGRQQETQSESPPQLAQQSSMQPSPEKLLHDDLEDDNFCSVCGKDLEEDDHQHELWLGGKQWPEVWPLVLR</sequence>
<evidence type="ECO:0000256" key="1">
    <source>
        <dbReference type="SAM" id="MobiDB-lite"/>
    </source>
</evidence>
<name>A0A9Q0YJL4_HOLLE</name>
<proteinExistence type="predicted"/>
<keyword evidence="3" id="KW-1185">Reference proteome</keyword>
<feature type="region of interest" description="Disordered" evidence="1">
    <location>
        <begin position="107"/>
        <end position="160"/>
    </location>
</feature>
<dbReference type="Proteomes" id="UP001152320">
    <property type="component" value="Chromosome 23"/>
</dbReference>
<comment type="caution">
    <text evidence="2">The sequence shown here is derived from an EMBL/GenBank/DDBJ whole genome shotgun (WGS) entry which is preliminary data.</text>
</comment>
<feature type="compositionally biased region" description="Polar residues" evidence="1">
    <location>
        <begin position="130"/>
        <end position="152"/>
    </location>
</feature>